<proteinExistence type="predicted"/>
<organism evidence="1 2">
    <name type="scientific">Chamaesiphon polymorphus CCALA 037</name>
    <dbReference type="NCBI Taxonomy" id="2107692"/>
    <lineage>
        <taxon>Bacteria</taxon>
        <taxon>Bacillati</taxon>
        <taxon>Cyanobacteriota</taxon>
        <taxon>Cyanophyceae</taxon>
        <taxon>Gomontiellales</taxon>
        <taxon>Chamaesiphonaceae</taxon>
        <taxon>Chamaesiphon</taxon>
    </lineage>
</organism>
<gene>
    <name evidence="1" type="ORF">C7B77_01905</name>
</gene>
<dbReference type="RefSeq" id="WP_106299776.1">
    <property type="nucleotide sequence ID" value="NZ_PVWO01000012.1"/>
</dbReference>
<sequence length="99" mass="11808">MHLISITNLREDAAQYPDADRAIGNWFKTVEQAEWQNLEQVRQAFKDAEAVSNFTVFNIKGNSYRLIVGIDYERQVVYYKYFLTHADYSKDKWKNDPYF</sequence>
<protein>
    <submittedName>
        <fullName evidence="1">Type II toxin-antitoxin system HigB family toxin</fullName>
    </submittedName>
</protein>
<evidence type="ECO:0000313" key="1">
    <source>
        <dbReference type="EMBL" id="PSB59169.1"/>
    </source>
</evidence>
<comment type="caution">
    <text evidence="1">The sequence shown here is derived from an EMBL/GenBank/DDBJ whole genome shotgun (WGS) entry which is preliminary data.</text>
</comment>
<dbReference type="Pfam" id="PF09907">
    <property type="entry name" value="HigB_toxin"/>
    <property type="match status" value="1"/>
</dbReference>
<dbReference type="InterPro" id="IPR018669">
    <property type="entry name" value="Toxin_HigB"/>
</dbReference>
<dbReference type="Proteomes" id="UP000238937">
    <property type="component" value="Unassembled WGS sequence"/>
</dbReference>
<dbReference type="GO" id="GO:0004519">
    <property type="term" value="F:endonuclease activity"/>
    <property type="evidence" value="ECO:0007669"/>
    <property type="project" value="InterPro"/>
</dbReference>
<dbReference type="AlphaFoldDB" id="A0A2T1GMN5"/>
<dbReference type="GO" id="GO:0003723">
    <property type="term" value="F:RNA binding"/>
    <property type="evidence" value="ECO:0007669"/>
    <property type="project" value="InterPro"/>
</dbReference>
<accession>A0A2T1GMN5</accession>
<dbReference type="GO" id="GO:0110001">
    <property type="term" value="C:toxin-antitoxin complex"/>
    <property type="evidence" value="ECO:0007669"/>
    <property type="project" value="InterPro"/>
</dbReference>
<keyword evidence="2" id="KW-1185">Reference proteome</keyword>
<dbReference type="EMBL" id="PVWO01000012">
    <property type="protein sequence ID" value="PSB59169.1"/>
    <property type="molecule type" value="Genomic_DNA"/>
</dbReference>
<evidence type="ECO:0000313" key="2">
    <source>
        <dbReference type="Proteomes" id="UP000238937"/>
    </source>
</evidence>
<dbReference type="OrthoDB" id="9799912at2"/>
<reference evidence="1 2" key="1">
    <citation type="submission" date="2018-03" db="EMBL/GenBank/DDBJ databases">
        <title>The ancient ancestry and fast evolution of plastids.</title>
        <authorList>
            <person name="Moore K.R."/>
            <person name="Magnabosco C."/>
            <person name="Momper L."/>
            <person name="Gold D.A."/>
            <person name="Bosak T."/>
            <person name="Fournier G.P."/>
        </authorList>
    </citation>
    <scope>NUCLEOTIDE SEQUENCE [LARGE SCALE GENOMIC DNA]</scope>
    <source>
        <strain evidence="1 2">CCALA 037</strain>
    </source>
</reference>
<name>A0A2T1GMN5_9CYAN</name>